<dbReference type="InParanoid" id="A0A3N7HQD8"/>
<dbReference type="Proteomes" id="UP000006729">
    <property type="component" value="Chromosome 16"/>
</dbReference>
<protein>
    <submittedName>
        <fullName evidence="1">Uncharacterized protein</fullName>
    </submittedName>
</protein>
<dbReference type="AlphaFoldDB" id="A0A3N7HQD8"/>
<proteinExistence type="predicted"/>
<name>A0A3N7HQD8_POPTR</name>
<organism evidence="1 2">
    <name type="scientific">Populus trichocarpa</name>
    <name type="common">Western balsam poplar</name>
    <name type="synonym">Populus balsamifera subsp. trichocarpa</name>
    <dbReference type="NCBI Taxonomy" id="3694"/>
    <lineage>
        <taxon>Eukaryota</taxon>
        <taxon>Viridiplantae</taxon>
        <taxon>Streptophyta</taxon>
        <taxon>Embryophyta</taxon>
        <taxon>Tracheophyta</taxon>
        <taxon>Spermatophyta</taxon>
        <taxon>Magnoliopsida</taxon>
        <taxon>eudicotyledons</taxon>
        <taxon>Gunneridae</taxon>
        <taxon>Pentapetalae</taxon>
        <taxon>rosids</taxon>
        <taxon>fabids</taxon>
        <taxon>Malpighiales</taxon>
        <taxon>Salicaceae</taxon>
        <taxon>Saliceae</taxon>
        <taxon>Populus</taxon>
    </lineage>
</organism>
<accession>A0A3N7HQD8</accession>
<reference evidence="1 2" key="1">
    <citation type="journal article" date="2006" name="Science">
        <title>The genome of black cottonwood, Populus trichocarpa (Torr. &amp; Gray).</title>
        <authorList>
            <person name="Tuskan G.A."/>
            <person name="Difazio S."/>
            <person name="Jansson S."/>
            <person name="Bohlmann J."/>
            <person name="Grigoriev I."/>
            <person name="Hellsten U."/>
            <person name="Putnam N."/>
            <person name="Ralph S."/>
            <person name="Rombauts S."/>
            <person name="Salamov A."/>
            <person name="Schein J."/>
            <person name="Sterck L."/>
            <person name="Aerts A."/>
            <person name="Bhalerao R.R."/>
            <person name="Bhalerao R.P."/>
            <person name="Blaudez D."/>
            <person name="Boerjan W."/>
            <person name="Brun A."/>
            <person name="Brunner A."/>
            <person name="Busov V."/>
            <person name="Campbell M."/>
            <person name="Carlson J."/>
            <person name="Chalot M."/>
            <person name="Chapman J."/>
            <person name="Chen G.L."/>
            <person name="Cooper D."/>
            <person name="Coutinho P.M."/>
            <person name="Couturier J."/>
            <person name="Covert S."/>
            <person name="Cronk Q."/>
            <person name="Cunningham R."/>
            <person name="Davis J."/>
            <person name="Degroeve S."/>
            <person name="Dejardin A."/>
            <person name="Depamphilis C."/>
            <person name="Detter J."/>
            <person name="Dirks B."/>
            <person name="Dubchak I."/>
            <person name="Duplessis S."/>
            <person name="Ehlting J."/>
            <person name="Ellis B."/>
            <person name="Gendler K."/>
            <person name="Goodstein D."/>
            <person name="Gribskov M."/>
            <person name="Grimwood J."/>
            <person name="Groover A."/>
            <person name="Gunter L."/>
            <person name="Hamberger B."/>
            <person name="Heinze B."/>
            <person name="Helariutta Y."/>
            <person name="Henrissat B."/>
            <person name="Holligan D."/>
            <person name="Holt R."/>
            <person name="Huang W."/>
            <person name="Islam-Faridi N."/>
            <person name="Jones S."/>
            <person name="Jones-Rhoades M."/>
            <person name="Jorgensen R."/>
            <person name="Joshi C."/>
            <person name="Kangasjarvi J."/>
            <person name="Karlsson J."/>
            <person name="Kelleher C."/>
            <person name="Kirkpatrick R."/>
            <person name="Kirst M."/>
            <person name="Kohler A."/>
            <person name="Kalluri U."/>
            <person name="Larimer F."/>
            <person name="Leebens-Mack J."/>
            <person name="Leple J.C."/>
            <person name="Locascio P."/>
            <person name="Lou Y."/>
            <person name="Lucas S."/>
            <person name="Martin F."/>
            <person name="Montanini B."/>
            <person name="Napoli C."/>
            <person name="Nelson D.R."/>
            <person name="Nelson C."/>
            <person name="Nieminen K."/>
            <person name="Nilsson O."/>
            <person name="Pereda V."/>
            <person name="Peter G."/>
            <person name="Philippe R."/>
            <person name="Pilate G."/>
            <person name="Poliakov A."/>
            <person name="Razumovskaya J."/>
            <person name="Richardson P."/>
            <person name="Rinaldi C."/>
            <person name="Ritland K."/>
            <person name="Rouze P."/>
            <person name="Ryaboy D."/>
            <person name="Schmutz J."/>
            <person name="Schrader J."/>
            <person name="Segerman B."/>
            <person name="Shin H."/>
            <person name="Siddiqui A."/>
            <person name="Sterky F."/>
            <person name="Terry A."/>
            <person name="Tsai C.J."/>
            <person name="Uberbacher E."/>
            <person name="Unneberg P."/>
            <person name="Vahala J."/>
            <person name="Wall K."/>
            <person name="Wessler S."/>
            <person name="Yang G."/>
            <person name="Yin T."/>
            <person name="Douglas C."/>
            <person name="Marra M."/>
            <person name="Sandberg G."/>
            <person name="Van de Peer Y."/>
            <person name="Rokhsar D."/>
        </authorList>
    </citation>
    <scope>NUCLEOTIDE SEQUENCE [LARGE SCALE GENOMIC DNA]</scope>
    <source>
        <strain evidence="2">cv. Nisqually</strain>
    </source>
</reference>
<gene>
    <name evidence="1" type="ORF">POPTR_016G056150</name>
</gene>
<dbReference type="EMBL" id="CM009305">
    <property type="protein sequence ID" value="RQP01379.1"/>
    <property type="molecule type" value="Genomic_DNA"/>
</dbReference>
<evidence type="ECO:0000313" key="1">
    <source>
        <dbReference type="EMBL" id="RQP01379.1"/>
    </source>
</evidence>
<evidence type="ECO:0000313" key="2">
    <source>
        <dbReference type="Proteomes" id="UP000006729"/>
    </source>
</evidence>
<sequence>MDNMYSKLSKQNKQTEVERRSWWFWGNMKREI</sequence>
<keyword evidence="2" id="KW-1185">Reference proteome</keyword>